<evidence type="ECO:0000313" key="2">
    <source>
        <dbReference type="Proteomes" id="UP001139193"/>
    </source>
</evidence>
<keyword evidence="2" id="KW-1185">Reference proteome</keyword>
<accession>A0A9X2ADR2</accession>
<dbReference type="EMBL" id="JALBGC010000001">
    <property type="protein sequence ID" value="MCI1186007.1"/>
    <property type="molecule type" value="Genomic_DNA"/>
</dbReference>
<evidence type="ECO:0000313" key="1">
    <source>
        <dbReference type="EMBL" id="MCI1186007.1"/>
    </source>
</evidence>
<organism evidence="1 2">
    <name type="scientific">Hymenobacter cyanobacteriorum</name>
    <dbReference type="NCBI Taxonomy" id="2926463"/>
    <lineage>
        <taxon>Bacteria</taxon>
        <taxon>Pseudomonadati</taxon>
        <taxon>Bacteroidota</taxon>
        <taxon>Cytophagia</taxon>
        <taxon>Cytophagales</taxon>
        <taxon>Hymenobacteraceae</taxon>
        <taxon>Hymenobacter</taxon>
    </lineage>
</organism>
<proteinExistence type="predicted"/>
<dbReference type="RefSeq" id="WP_241934296.1">
    <property type="nucleotide sequence ID" value="NZ_JALBGC010000001.1"/>
</dbReference>
<reference evidence="1" key="1">
    <citation type="submission" date="2022-03" db="EMBL/GenBank/DDBJ databases">
        <title>Bacterial whole genome sequence for Hymenobacter sp. DH14.</title>
        <authorList>
            <person name="Le V."/>
        </authorList>
    </citation>
    <scope>NUCLEOTIDE SEQUENCE</scope>
    <source>
        <strain evidence="1">DH14</strain>
    </source>
</reference>
<protein>
    <submittedName>
        <fullName evidence="1">Uncharacterized protein</fullName>
    </submittedName>
</protein>
<comment type="caution">
    <text evidence="1">The sequence shown here is derived from an EMBL/GenBank/DDBJ whole genome shotgun (WGS) entry which is preliminary data.</text>
</comment>
<name>A0A9X2ADR2_9BACT</name>
<sequence length="200" mass="23397">MGFIQRRVIFNQDRYHPFPHCVLKLIVPTEYDTLLTWIDRSDNIGSDIAKYRFTNSKGCLIRESGFFKKEDGFCKDTLDRLTIAAQQIYGDGLWTVEGLDEIARKIDKRDSIICKTKSLWREKKIERINGLQFVISSRRGPGHLFCEPYEQLGARTEFVQGGKRWNLSFAFECKNKDSRNFRKRAYTILQSIQIDTLVNN</sequence>
<gene>
    <name evidence="1" type="ORF">MON38_01145</name>
</gene>
<dbReference type="AlphaFoldDB" id="A0A9X2ADR2"/>
<dbReference type="Proteomes" id="UP001139193">
    <property type="component" value="Unassembled WGS sequence"/>
</dbReference>